<dbReference type="AlphaFoldDB" id="A0A372LS65"/>
<proteinExistence type="predicted"/>
<protein>
    <submittedName>
        <fullName evidence="1">Uncharacterized protein</fullName>
    </submittedName>
</protein>
<evidence type="ECO:0000313" key="1">
    <source>
        <dbReference type="EMBL" id="RFU71028.1"/>
    </source>
</evidence>
<comment type="caution">
    <text evidence="1">The sequence shown here is derived from an EMBL/GenBank/DDBJ whole genome shotgun (WGS) entry which is preliminary data.</text>
</comment>
<gene>
    <name evidence="1" type="ORF">D0469_03550</name>
</gene>
<organism evidence="1 2">
    <name type="scientific">Peribacillus saganii</name>
    <dbReference type="NCBI Taxonomy" id="2303992"/>
    <lineage>
        <taxon>Bacteria</taxon>
        <taxon>Bacillati</taxon>
        <taxon>Bacillota</taxon>
        <taxon>Bacilli</taxon>
        <taxon>Bacillales</taxon>
        <taxon>Bacillaceae</taxon>
        <taxon>Peribacillus</taxon>
    </lineage>
</organism>
<sequence length="362" mass="40350">MREMFSGDHISMVRRFEMPKQIMNEIKKMDIPDQLRELDKYFNKIGMTQKLIDEMGGTTLGIWSQIKEQTAVIMREMGKPGLQTVKSFLDQIQSGLENGNADRWANIGARWINATLTGLTNGATSLYNWFDSLTKSDEWKTKTTMFSKIDFFVGDVYERFLSWLTSENGRQKIERTTSDLIQIVGGALNASSEALKPIGEQLGSAIGKGVLSGIKTSLSEWTANLPSVGEVLYGAGQGIWNAVVPDEWESHAKAPSWLRNQATELKVRKSFQKTKAEQLRGDVGRYKTGLDYVPHDWFPAYLDKGEKVLTAREADDYRKGKSGGGNGFTIVMNGTVIREEADINKLGAAIVREFRRAGGDGA</sequence>
<dbReference type="Proteomes" id="UP000264541">
    <property type="component" value="Unassembled WGS sequence"/>
</dbReference>
<name>A0A372LS65_9BACI</name>
<dbReference type="EMBL" id="QVTE01000008">
    <property type="protein sequence ID" value="RFU71028.1"/>
    <property type="molecule type" value="Genomic_DNA"/>
</dbReference>
<reference evidence="1 2" key="1">
    <citation type="submission" date="2018-08" db="EMBL/GenBank/DDBJ databases">
        <title>Bacillus chawlae sp. nov., Bacillus glennii sp. nov., and Bacillus saganii sp. nov. Isolated from the Vehicle Assembly Building at Kennedy Space Center where the Viking Spacecraft were Assembled.</title>
        <authorList>
            <person name="Seuylemezian A."/>
            <person name="Vaishampayan P."/>
        </authorList>
    </citation>
    <scope>NUCLEOTIDE SEQUENCE [LARGE SCALE GENOMIC DNA]</scope>
    <source>
        <strain evidence="1 2">V47-23a</strain>
    </source>
</reference>
<keyword evidence="2" id="KW-1185">Reference proteome</keyword>
<accession>A0A372LS65</accession>
<evidence type="ECO:0000313" key="2">
    <source>
        <dbReference type="Proteomes" id="UP000264541"/>
    </source>
</evidence>